<proteinExistence type="predicted"/>
<dbReference type="AlphaFoldDB" id="A0A1B7W3I4"/>
<accession>A0A1B7W3I4</accession>
<organism evidence="2 3">
    <name type="scientific">Aphanizomenon flos-aquae WA102</name>
    <dbReference type="NCBI Taxonomy" id="1710896"/>
    <lineage>
        <taxon>Bacteria</taxon>
        <taxon>Bacillati</taxon>
        <taxon>Cyanobacteriota</taxon>
        <taxon>Cyanophyceae</taxon>
        <taxon>Nostocales</taxon>
        <taxon>Aphanizomenonaceae</taxon>
        <taxon>Aphanizomenon</taxon>
    </lineage>
</organism>
<feature type="region of interest" description="Disordered" evidence="1">
    <location>
        <begin position="1"/>
        <end position="39"/>
    </location>
</feature>
<dbReference type="Proteomes" id="UP000092093">
    <property type="component" value="Unassembled WGS sequence"/>
</dbReference>
<comment type="caution">
    <text evidence="2">The sequence shown here is derived from an EMBL/GenBank/DDBJ whole genome shotgun (WGS) entry which is preliminary data.</text>
</comment>
<protein>
    <submittedName>
        <fullName evidence="2">Uncharacterized protein</fullName>
    </submittedName>
</protein>
<name>A0A1B7W3I4_APHFL</name>
<evidence type="ECO:0000313" key="3">
    <source>
        <dbReference type="Proteomes" id="UP000092093"/>
    </source>
</evidence>
<sequence>MAPRQNAGGLPQRMRDGACASVTHQPRGKRHAQAAAGEQTLPLFGPQMAVECATLCGRDTKERWARAEDGLQLPLAALERP</sequence>
<evidence type="ECO:0000313" key="2">
    <source>
        <dbReference type="EMBL" id="OBQ31657.1"/>
    </source>
</evidence>
<gene>
    <name evidence="2" type="ORF">AN484_28805</name>
</gene>
<dbReference type="EMBL" id="LJOW01001094">
    <property type="protein sequence ID" value="OBQ31657.1"/>
    <property type="molecule type" value="Genomic_DNA"/>
</dbReference>
<evidence type="ECO:0000256" key="1">
    <source>
        <dbReference type="SAM" id="MobiDB-lite"/>
    </source>
</evidence>
<reference evidence="2 3" key="1">
    <citation type="submission" date="2015-09" db="EMBL/GenBank/DDBJ databases">
        <title>Aphanizomenon flos-aquae WA102.</title>
        <authorList>
            <person name="Driscoll C."/>
        </authorList>
    </citation>
    <scope>NUCLEOTIDE SEQUENCE [LARGE SCALE GENOMIC DNA]</scope>
    <source>
        <strain evidence="2">WA102</strain>
    </source>
</reference>